<name>A0ABU8DY30_9ACTN</name>
<evidence type="ECO:0000313" key="4">
    <source>
        <dbReference type="Proteomes" id="UP001361570"/>
    </source>
</evidence>
<dbReference type="Gene3D" id="3.30.750.24">
    <property type="entry name" value="STAS domain"/>
    <property type="match status" value="1"/>
</dbReference>
<dbReference type="SUPFAM" id="SSF52091">
    <property type="entry name" value="SpoIIaa-like"/>
    <property type="match status" value="1"/>
</dbReference>
<sequence>MSTYPNTARPPSARGRHAADEPDPAAAPPPPRWWRRLLPRTGDDVVVEDGQLVVRVRGALDDLGAAQLTEHVHGGRGLRLHQVVVVHLGGCDFVNARGFRALLLVQDQVVLHAGRLLVLDPPRTLRVLCATLPGRLTLVPDGGAGDGGAPEVPA</sequence>
<organism evidence="3 4">
    <name type="scientific">Klenkia sesuvii</name>
    <dbReference type="NCBI Taxonomy" id="3103137"/>
    <lineage>
        <taxon>Bacteria</taxon>
        <taxon>Bacillati</taxon>
        <taxon>Actinomycetota</taxon>
        <taxon>Actinomycetes</taxon>
        <taxon>Geodermatophilales</taxon>
        <taxon>Geodermatophilaceae</taxon>
        <taxon>Klenkia</taxon>
    </lineage>
</organism>
<reference evidence="3 4" key="1">
    <citation type="submission" date="2024-03" db="EMBL/GenBank/DDBJ databases">
        <title>Draft genome sequence of Klenkia sp. LSe6-5.</title>
        <authorList>
            <person name="Duangmal K."/>
            <person name="Chantavorakit T."/>
        </authorList>
    </citation>
    <scope>NUCLEOTIDE SEQUENCE [LARGE SCALE GENOMIC DNA]</scope>
    <source>
        <strain evidence="3 4">LSe6-5</strain>
    </source>
</reference>
<evidence type="ECO:0000256" key="1">
    <source>
        <dbReference type="SAM" id="MobiDB-lite"/>
    </source>
</evidence>
<accession>A0ABU8DY30</accession>
<gene>
    <name evidence="3" type="ORF">TEK04_14545</name>
</gene>
<keyword evidence="4" id="KW-1185">Reference proteome</keyword>
<evidence type="ECO:0000313" key="3">
    <source>
        <dbReference type="EMBL" id="MEI4272944.1"/>
    </source>
</evidence>
<feature type="domain" description="STAS" evidence="2">
    <location>
        <begin position="41"/>
        <end position="119"/>
    </location>
</feature>
<dbReference type="PROSITE" id="PS50801">
    <property type="entry name" value="STAS"/>
    <property type="match status" value="1"/>
</dbReference>
<dbReference type="EMBL" id="JBAPLU010000015">
    <property type="protein sequence ID" value="MEI4272944.1"/>
    <property type="molecule type" value="Genomic_DNA"/>
</dbReference>
<protein>
    <recommendedName>
        <fullName evidence="2">STAS domain-containing protein</fullName>
    </recommendedName>
</protein>
<dbReference type="InterPro" id="IPR002645">
    <property type="entry name" value="STAS_dom"/>
</dbReference>
<dbReference type="RefSeq" id="WP_336405069.1">
    <property type="nucleotide sequence ID" value="NZ_JBAPLU010000015.1"/>
</dbReference>
<dbReference type="InterPro" id="IPR036513">
    <property type="entry name" value="STAS_dom_sf"/>
</dbReference>
<proteinExistence type="predicted"/>
<comment type="caution">
    <text evidence="3">The sequence shown here is derived from an EMBL/GenBank/DDBJ whole genome shotgun (WGS) entry which is preliminary data.</text>
</comment>
<evidence type="ECO:0000259" key="2">
    <source>
        <dbReference type="PROSITE" id="PS50801"/>
    </source>
</evidence>
<dbReference type="Proteomes" id="UP001361570">
    <property type="component" value="Unassembled WGS sequence"/>
</dbReference>
<feature type="region of interest" description="Disordered" evidence="1">
    <location>
        <begin position="1"/>
        <end position="33"/>
    </location>
</feature>